<name>A0A9P7PYX4_9HYPO</name>
<accession>A0A9P7PYX4</accession>
<organism evidence="2 3">
    <name type="scientific">Claviceps humidiphila</name>
    <dbReference type="NCBI Taxonomy" id="1294629"/>
    <lineage>
        <taxon>Eukaryota</taxon>
        <taxon>Fungi</taxon>
        <taxon>Dikarya</taxon>
        <taxon>Ascomycota</taxon>
        <taxon>Pezizomycotina</taxon>
        <taxon>Sordariomycetes</taxon>
        <taxon>Hypocreomycetidae</taxon>
        <taxon>Hypocreales</taxon>
        <taxon>Clavicipitaceae</taxon>
        <taxon>Claviceps</taxon>
    </lineage>
</organism>
<dbReference type="Proteomes" id="UP000732380">
    <property type="component" value="Unassembled WGS sequence"/>
</dbReference>
<protein>
    <submittedName>
        <fullName evidence="2">Uncharacterized protein</fullName>
    </submittedName>
</protein>
<proteinExistence type="predicted"/>
<feature type="region of interest" description="Disordered" evidence="1">
    <location>
        <begin position="97"/>
        <end position="116"/>
    </location>
</feature>
<evidence type="ECO:0000313" key="3">
    <source>
        <dbReference type="Proteomes" id="UP000732380"/>
    </source>
</evidence>
<evidence type="ECO:0000313" key="2">
    <source>
        <dbReference type="EMBL" id="KAG6111122.1"/>
    </source>
</evidence>
<comment type="caution">
    <text evidence="2">The sequence shown here is derived from an EMBL/GenBank/DDBJ whole genome shotgun (WGS) entry which is preliminary data.</text>
</comment>
<dbReference type="AlphaFoldDB" id="A0A9P7PYX4"/>
<gene>
    <name evidence="2" type="ORF">E4U13_005065</name>
</gene>
<sequence length="116" mass="13200">MKPNHDVFVGQEFWVQHRVGFFPAAKSPPRRVNVKQQADVIHRDKLMTKEDKEIRRKAILQRNWREPINVDAVNQLPSETSKLPIDAATTVATIANYPHQTRRAGATNAKQPGPAR</sequence>
<evidence type="ECO:0000256" key="1">
    <source>
        <dbReference type="SAM" id="MobiDB-lite"/>
    </source>
</evidence>
<dbReference type="EMBL" id="SRQM01000401">
    <property type="protein sequence ID" value="KAG6111122.1"/>
    <property type="molecule type" value="Genomic_DNA"/>
</dbReference>
<keyword evidence="3" id="KW-1185">Reference proteome</keyword>
<reference evidence="2 3" key="1">
    <citation type="journal article" date="2020" name="bioRxiv">
        <title>Whole genome comparisons of ergot fungi reveals the divergence and evolution of species within the genus Claviceps are the result of varying mechanisms driving genome evolution and host range expansion.</title>
        <authorList>
            <person name="Wyka S.A."/>
            <person name="Mondo S.J."/>
            <person name="Liu M."/>
            <person name="Dettman J."/>
            <person name="Nalam V."/>
            <person name="Broders K.D."/>
        </authorList>
    </citation>
    <scope>NUCLEOTIDE SEQUENCE [LARGE SCALE GENOMIC DNA]</scope>
    <source>
        <strain evidence="2 3">LM576</strain>
    </source>
</reference>